<dbReference type="InterPro" id="IPR014031">
    <property type="entry name" value="Ketoacyl_synth_C"/>
</dbReference>
<evidence type="ECO:0000256" key="3">
    <source>
        <dbReference type="RuleBase" id="RU003694"/>
    </source>
</evidence>
<dbReference type="InterPro" id="IPR020841">
    <property type="entry name" value="PKS_Beta-ketoAc_synthase_dom"/>
</dbReference>
<dbReference type="Proteomes" id="UP001612915">
    <property type="component" value="Unassembled WGS sequence"/>
</dbReference>
<dbReference type="RefSeq" id="WP_398274428.1">
    <property type="nucleotide sequence ID" value="NZ_JBITLV010000001.1"/>
</dbReference>
<dbReference type="CDD" id="cd00834">
    <property type="entry name" value="KAS_I_II"/>
    <property type="match status" value="1"/>
</dbReference>
<evidence type="ECO:0000313" key="5">
    <source>
        <dbReference type="EMBL" id="MFI7585845.1"/>
    </source>
</evidence>
<reference evidence="5 6" key="1">
    <citation type="submission" date="2024-10" db="EMBL/GenBank/DDBJ databases">
        <title>The Natural Products Discovery Center: Release of the First 8490 Sequenced Strains for Exploring Actinobacteria Biosynthetic Diversity.</title>
        <authorList>
            <person name="Kalkreuter E."/>
            <person name="Kautsar S.A."/>
            <person name="Yang D."/>
            <person name="Bader C.D."/>
            <person name="Teijaro C.N."/>
            <person name="Fluegel L."/>
            <person name="Davis C.M."/>
            <person name="Simpson J.R."/>
            <person name="Lauterbach L."/>
            <person name="Steele A.D."/>
            <person name="Gui C."/>
            <person name="Meng S."/>
            <person name="Li G."/>
            <person name="Viehrig K."/>
            <person name="Ye F."/>
            <person name="Su P."/>
            <person name="Kiefer A.F."/>
            <person name="Nichols A."/>
            <person name="Cepeda A.J."/>
            <person name="Yan W."/>
            <person name="Fan B."/>
            <person name="Jiang Y."/>
            <person name="Adhikari A."/>
            <person name="Zheng C.-J."/>
            <person name="Schuster L."/>
            <person name="Cowan T.M."/>
            <person name="Smanski M.J."/>
            <person name="Chevrette M.G."/>
            <person name="De Carvalho L.P.S."/>
            <person name="Shen B."/>
        </authorList>
    </citation>
    <scope>NUCLEOTIDE SEQUENCE [LARGE SCALE GENOMIC DNA]</scope>
    <source>
        <strain evidence="5 6">NPDC049639</strain>
    </source>
</reference>
<dbReference type="SMART" id="SM00825">
    <property type="entry name" value="PKS_KS"/>
    <property type="match status" value="1"/>
</dbReference>
<dbReference type="EMBL" id="JBITLV010000001">
    <property type="protein sequence ID" value="MFI7585845.1"/>
    <property type="molecule type" value="Genomic_DNA"/>
</dbReference>
<dbReference type="InterPro" id="IPR014030">
    <property type="entry name" value="Ketoacyl_synth_N"/>
</dbReference>
<proteinExistence type="inferred from homology"/>
<dbReference type="Gene3D" id="3.40.47.10">
    <property type="match status" value="3"/>
</dbReference>
<protein>
    <submittedName>
        <fullName evidence="5">Beta-ketoacyl synthase N-terminal-like domain-containing protein</fullName>
    </submittedName>
</protein>
<dbReference type="PANTHER" id="PTHR11712:SF336">
    <property type="entry name" value="3-OXOACYL-[ACYL-CARRIER-PROTEIN] SYNTHASE, MITOCHONDRIAL"/>
    <property type="match status" value="1"/>
</dbReference>
<accession>A0ABW8AHL2</accession>
<name>A0ABW8AHL2_9ACTN</name>
<dbReference type="SUPFAM" id="SSF53901">
    <property type="entry name" value="Thiolase-like"/>
    <property type="match status" value="3"/>
</dbReference>
<gene>
    <name evidence="5" type="ORF">ACIB24_02075</name>
</gene>
<comment type="caution">
    <text evidence="5">The sequence shown here is derived from an EMBL/GenBank/DDBJ whole genome shotgun (WGS) entry which is preliminary data.</text>
</comment>
<dbReference type="InterPro" id="IPR000794">
    <property type="entry name" value="Beta-ketoacyl_synthase"/>
</dbReference>
<evidence type="ECO:0000256" key="1">
    <source>
        <dbReference type="ARBA" id="ARBA00008467"/>
    </source>
</evidence>
<dbReference type="Pfam" id="PF00109">
    <property type="entry name" value="ketoacyl-synt"/>
    <property type="match status" value="2"/>
</dbReference>
<keyword evidence="6" id="KW-1185">Reference proteome</keyword>
<feature type="domain" description="Ketosynthase family 3 (KS3)" evidence="4">
    <location>
        <begin position="3"/>
        <end position="384"/>
    </location>
</feature>
<evidence type="ECO:0000259" key="4">
    <source>
        <dbReference type="PROSITE" id="PS52004"/>
    </source>
</evidence>
<keyword evidence="2 3" id="KW-0808">Transferase</keyword>
<dbReference type="Pfam" id="PF02801">
    <property type="entry name" value="Ketoacyl-synt_C"/>
    <property type="match status" value="2"/>
</dbReference>
<sequence length="789" mass="80944">MKKVPVVITGIGVINALGRNKDEYWQNLVDGKSGVRLATDHEFVGMEGVYLGEVEDEWVAEGLPEGADTGGVRMNALALVAAKQALEDSGLDLSTIADKEFGMVVGQCQATAGPTVGTYLPFHEATDKVANHFGLTGPRVLISTACAAGGNAVGTGRDMLWDGTADIVLAGGVDDLQKGSHLGFELLGAISDEPTAPYSRSDGLSLGEGAAFLVLETKASAEARGAKILAEVAGYGLSADAYHATAPDPTGKGPLRAVRRALVEADLTPEDVSYVNGHGTGTPTNDRMERKAMRSFFGERVREVPMSATKAALGHSLGASGAIEAVTCVMAIQNGVVPPTVNFHGEAPEDYDFIPHKGRAADVQITLSNNYAFGGNNCSLVLAKPGRLNRAEETTTDRKILVTGLGVVSGFGLGVDAWREGVAKGESAIGKITSFDAAKYGTEFGVEPFPLGAKPLAAASLWRHLAGYGRQALAATTFAFQDAGLKTNGPGRENVGLIFATGYGPIETAVELMIGMQSPEGASALSFANATVNAAAGAVCQALTLRGPTTTIASGGASALIALDSALQLLKTGHADRLVLLAIDDFCEAVMMERSKHDQLSAEGVVRPYDQDRSGTVLGSAAVAILLEAEEIVEARGGKAYAQVGGVAHGGVSHQQDAATAERVLKNLLSRSGTDAAEIGLVAGSGTGADRDDAELAGLSSVFGPELNLTAPKSLTGECEAASGGINMLTAILAVAEGVVPATANLTNPSSQYPFAHVTEPKTGADVNKAIATATTPSAAFGAALFTSV</sequence>
<organism evidence="5 6">
    <name type="scientific">Spongisporangium articulatum</name>
    <dbReference type="NCBI Taxonomy" id="3362603"/>
    <lineage>
        <taxon>Bacteria</taxon>
        <taxon>Bacillati</taxon>
        <taxon>Actinomycetota</taxon>
        <taxon>Actinomycetes</taxon>
        <taxon>Kineosporiales</taxon>
        <taxon>Kineosporiaceae</taxon>
        <taxon>Spongisporangium</taxon>
    </lineage>
</organism>
<dbReference type="PROSITE" id="PS52004">
    <property type="entry name" value="KS3_2"/>
    <property type="match status" value="2"/>
</dbReference>
<evidence type="ECO:0000313" key="6">
    <source>
        <dbReference type="Proteomes" id="UP001612915"/>
    </source>
</evidence>
<dbReference type="InterPro" id="IPR016039">
    <property type="entry name" value="Thiolase-like"/>
</dbReference>
<evidence type="ECO:0000256" key="2">
    <source>
        <dbReference type="ARBA" id="ARBA00022679"/>
    </source>
</evidence>
<feature type="domain" description="Ketosynthase family 3 (KS3)" evidence="4">
    <location>
        <begin position="397"/>
        <end position="789"/>
    </location>
</feature>
<dbReference type="PANTHER" id="PTHR11712">
    <property type="entry name" value="POLYKETIDE SYNTHASE-RELATED"/>
    <property type="match status" value="1"/>
</dbReference>
<comment type="similarity">
    <text evidence="1 3">Belongs to the thiolase-like superfamily. Beta-ketoacyl-ACP synthases family.</text>
</comment>